<organism evidence="1">
    <name type="scientific">Anguilla anguilla</name>
    <name type="common">European freshwater eel</name>
    <name type="synonym">Muraena anguilla</name>
    <dbReference type="NCBI Taxonomy" id="7936"/>
    <lineage>
        <taxon>Eukaryota</taxon>
        <taxon>Metazoa</taxon>
        <taxon>Chordata</taxon>
        <taxon>Craniata</taxon>
        <taxon>Vertebrata</taxon>
        <taxon>Euteleostomi</taxon>
        <taxon>Actinopterygii</taxon>
        <taxon>Neopterygii</taxon>
        <taxon>Teleostei</taxon>
        <taxon>Anguilliformes</taxon>
        <taxon>Anguillidae</taxon>
        <taxon>Anguilla</taxon>
    </lineage>
</organism>
<reference evidence="1" key="2">
    <citation type="journal article" date="2015" name="Fish Shellfish Immunol.">
        <title>Early steps in the European eel (Anguilla anguilla)-Vibrio vulnificus interaction in the gills: Role of the RtxA13 toxin.</title>
        <authorList>
            <person name="Callol A."/>
            <person name="Pajuelo D."/>
            <person name="Ebbesson L."/>
            <person name="Teles M."/>
            <person name="MacKenzie S."/>
            <person name="Amaro C."/>
        </authorList>
    </citation>
    <scope>NUCLEOTIDE SEQUENCE</scope>
</reference>
<sequence>MSFCKGIVQYAVVREQCAVGNAVSF</sequence>
<evidence type="ECO:0000313" key="1">
    <source>
        <dbReference type="EMBL" id="JAH62693.1"/>
    </source>
</evidence>
<proteinExistence type="predicted"/>
<reference evidence="1" key="1">
    <citation type="submission" date="2014-11" db="EMBL/GenBank/DDBJ databases">
        <authorList>
            <person name="Amaro Gonzalez C."/>
        </authorList>
    </citation>
    <scope>NUCLEOTIDE SEQUENCE</scope>
</reference>
<dbReference type="EMBL" id="GBXM01045884">
    <property type="protein sequence ID" value="JAH62693.1"/>
    <property type="molecule type" value="Transcribed_RNA"/>
</dbReference>
<protein>
    <submittedName>
        <fullName evidence="1">Uncharacterized protein</fullName>
    </submittedName>
</protein>
<accession>A0A0E9UCJ8</accession>
<name>A0A0E9UCJ8_ANGAN</name>
<dbReference type="AlphaFoldDB" id="A0A0E9UCJ8"/>